<keyword evidence="2" id="KW-1185">Reference proteome</keyword>
<proteinExistence type="predicted"/>
<evidence type="ECO:0000313" key="2">
    <source>
        <dbReference type="Proteomes" id="UP000671873"/>
    </source>
</evidence>
<dbReference type="EMBL" id="MT234342">
    <property type="protein sequence ID" value="QIW87786.1"/>
    <property type="molecule type" value="Genomic_DNA"/>
</dbReference>
<sequence length="127" mass="14811">MIRTVLNDPYFVPVDIFCDLVHLIGGDVDAIDRFNKFITFQKDRIYYRVAIQDDGLVDTLRLSEDIDNFMRSGWHNYLSDSNYAENEYSKACESSEEYEGPNIWAAFAKEKRHLFADLKKAIELADE</sequence>
<accession>A0A858MSU3</accession>
<evidence type="ECO:0000313" key="1">
    <source>
        <dbReference type="EMBL" id="QIW87786.1"/>
    </source>
</evidence>
<dbReference type="Proteomes" id="UP000671873">
    <property type="component" value="Segment"/>
</dbReference>
<name>A0A858MSU3_9CAUD</name>
<protein>
    <submittedName>
        <fullName evidence="1">Uncharacterized protein</fullName>
    </submittedName>
</protein>
<reference evidence="1 2" key="1">
    <citation type="submission" date="2020-03" db="EMBL/GenBank/DDBJ databases">
        <authorList>
            <person name="Holtappels D."/>
            <person name="Bomans J.P.J."/>
            <person name="Lavigne R."/>
            <person name="Wagemans J."/>
        </authorList>
    </citation>
    <scope>NUCLEOTIDE SEQUENCE [LARGE SCALE GENOMIC DNA]</scope>
    <source>
        <strain evidence="1 2">OLIVR5</strain>
    </source>
</reference>
<gene>
    <name evidence="1" type="ORF">Ab1vBOLIVR5_gp138</name>
</gene>
<organism evidence="1 2">
    <name type="scientific">Agrobacterium phage OLIVR5</name>
    <dbReference type="NCBI Taxonomy" id="2723773"/>
    <lineage>
        <taxon>Viruses</taxon>
        <taxon>Duplodnaviria</taxon>
        <taxon>Heunggongvirae</taxon>
        <taxon>Uroviricota</taxon>
        <taxon>Caudoviricetes</taxon>
        <taxon>Pootjesviridae</taxon>
        <taxon>Heverleevirus</taxon>
        <taxon>Heverleevirus OLIVR5</taxon>
    </lineage>
</organism>